<dbReference type="EMBL" id="BQNB010021117">
    <property type="protein sequence ID" value="GJU03064.1"/>
    <property type="molecule type" value="Genomic_DNA"/>
</dbReference>
<dbReference type="GO" id="GO:0003964">
    <property type="term" value="F:RNA-directed DNA polymerase activity"/>
    <property type="evidence" value="ECO:0007669"/>
    <property type="project" value="UniProtKB-KW"/>
</dbReference>
<dbReference type="Proteomes" id="UP001151760">
    <property type="component" value="Unassembled WGS sequence"/>
</dbReference>
<sequence>MKVEESLNVTFDETPPPPKTSPLEDDELVEEEAIEIPLPLLPVSSLLPILPPPLPASPTHSLGYRAAMIQLRAESPSTCHLLLLPPPIVLPHTRASMVMLPPQKRLCFALGPIYEVGESSSAPTAKPTRGFRADYGFVGTLDAEIRIWPYSDTSKPQMTSIARRGTDSAEDITDSDGRTIDSFVKPTKVLQKMPPRKAPKTRTTRSSPATTTTTTTPVTDAQLKALIDQGIADALAARDIDRSQNGEDSHDSGTGGIEGVVKLTQWFKRMEIVFRISNCTVENQIKFATCTLLGSALTWWNSHVRTIGHDVAYAMTWTNIKKMMTDKNWHLDVCKMFPESLINLRADDKKSTLLCGRQSEKQKEAEMISNYNRTRGRTLNGLCSGSSKKKPYEGSKPLCPKCNYHHDGPCAPKCHKCNRVGHLARDYRSPGHFKRDCPKLKNNNRGNQGGNGNAPAKVFVVGHVGINLDLNVIMGTFLLNNCYASVIFDTGADRSFVPTAFSSQIDITPSTLHHYYDVELADGIIIRLNAIIRGCTLNFLNHPFSIDLMPLKLGSLDVIIGMDWLAKRLKTSRDNKQLEDIPIVQDFPKVFPEDLSGLPPTRQVEFQIDLIHGVAPVALASPIDAHPK</sequence>
<reference evidence="3" key="1">
    <citation type="journal article" date="2022" name="Int. J. Mol. Sci.">
        <title>Draft Genome of Tanacetum Coccineum: Genomic Comparison of Closely Related Tanacetum-Family Plants.</title>
        <authorList>
            <person name="Yamashiro T."/>
            <person name="Shiraishi A."/>
            <person name="Nakayama K."/>
            <person name="Satake H."/>
        </authorList>
    </citation>
    <scope>NUCLEOTIDE SEQUENCE</scope>
</reference>
<dbReference type="SUPFAM" id="SSF50630">
    <property type="entry name" value="Acid proteases"/>
    <property type="match status" value="1"/>
</dbReference>
<feature type="compositionally biased region" description="Basic residues" evidence="1">
    <location>
        <begin position="194"/>
        <end position="203"/>
    </location>
</feature>
<evidence type="ECO:0000313" key="3">
    <source>
        <dbReference type="EMBL" id="GJU03064.1"/>
    </source>
</evidence>
<comment type="caution">
    <text evidence="3">The sequence shown here is derived from an EMBL/GenBank/DDBJ whole genome shotgun (WGS) entry which is preliminary data.</text>
</comment>
<dbReference type="Gene3D" id="2.40.70.10">
    <property type="entry name" value="Acid Proteases"/>
    <property type="match status" value="1"/>
</dbReference>
<feature type="domain" description="CCHC-type" evidence="2">
    <location>
        <begin position="413"/>
        <end position="426"/>
    </location>
</feature>
<dbReference type="InterPro" id="IPR032567">
    <property type="entry name" value="RTL1-rel"/>
</dbReference>
<keyword evidence="4" id="KW-1185">Reference proteome</keyword>
<dbReference type="Pfam" id="PF08284">
    <property type="entry name" value="RVP_2"/>
    <property type="match status" value="1"/>
</dbReference>
<protein>
    <submittedName>
        <fullName evidence="3">Reverse transcriptase domain-containing protein</fullName>
    </submittedName>
</protein>
<dbReference type="InterPro" id="IPR001878">
    <property type="entry name" value="Znf_CCHC"/>
</dbReference>
<keyword evidence="3" id="KW-0695">RNA-directed DNA polymerase</keyword>
<feature type="compositionally biased region" description="Low complexity" evidence="1">
    <location>
        <begin position="204"/>
        <end position="215"/>
    </location>
</feature>
<feature type="region of interest" description="Disordered" evidence="1">
    <location>
        <begin position="1"/>
        <end position="24"/>
    </location>
</feature>
<dbReference type="PROSITE" id="PS00141">
    <property type="entry name" value="ASP_PROTEASE"/>
    <property type="match status" value="1"/>
</dbReference>
<feature type="region of interest" description="Disordered" evidence="1">
    <location>
        <begin position="156"/>
        <end position="215"/>
    </location>
</feature>
<evidence type="ECO:0000313" key="4">
    <source>
        <dbReference type="Proteomes" id="UP001151760"/>
    </source>
</evidence>
<gene>
    <name evidence="3" type="ORF">Tco_1113402</name>
</gene>
<keyword evidence="3" id="KW-0808">Transferase</keyword>
<name>A0ABQ5ISC8_9ASTR</name>
<dbReference type="Pfam" id="PF00098">
    <property type="entry name" value="zf-CCHC"/>
    <property type="match status" value="1"/>
</dbReference>
<dbReference type="InterPro" id="IPR001969">
    <property type="entry name" value="Aspartic_peptidase_AS"/>
</dbReference>
<dbReference type="PANTHER" id="PTHR15503:SF45">
    <property type="entry name" value="RNA-DIRECTED DNA POLYMERASE HOMOLOG"/>
    <property type="match status" value="1"/>
</dbReference>
<evidence type="ECO:0000256" key="1">
    <source>
        <dbReference type="SAM" id="MobiDB-lite"/>
    </source>
</evidence>
<keyword evidence="3" id="KW-0548">Nucleotidyltransferase</keyword>
<accession>A0ABQ5ISC8</accession>
<dbReference type="PANTHER" id="PTHR15503">
    <property type="entry name" value="LDOC1 RELATED"/>
    <property type="match status" value="1"/>
</dbReference>
<organism evidence="3 4">
    <name type="scientific">Tanacetum coccineum</name>
    <dbReference type="NCBI Taxonomy" id="301880"/>
    <lineage>
        <taxon>Eukaryota</taxon>
        <taxon>Viridiplantae</taxon>
        <taxon>Streptophyta</taxon>
        <taxon>Embryophyta</taxon>
        <taxon>Tracheophyta</taxon>
        <taxon>Spermatophyta</taxon>
        <taxon>Magnoliopsida</taxon>
        <taxon>eudicotyledons</taxon>
        <taxon>Gunneridae</taxon>
        <taxon>Pentapetalae</taxon>
        <taxon>asterids</taxon>
        <taxon>campanulids</taxon>
        <taxon>Asterales</taxon>
        <taxon>Asteraceae</taxon>
        <taxon>Asteroideae</taxon>
        <taxon>Anthemideae</taxon>
        <taxon>Anthemidinae</taxon>
        <taxon>Tanacetum</taxon>
    </lineage>
</organism>
<dbReference type="InterPro" id="IPR021109">
    <property type="entry name" value="Peptidase_aspartic_dom_sf"/>
</dbReference>
<evidence type="ECO:0000259" key="2">
    <source>
        <dbReference type="Pfam" id="PF00098"/>
    </source>
</evidence>
<dbReference type="CDD" id="cd00303">
    <property type="entry name" value="retropepsin_like"/>
    <property type="match status" value="1"/>
</dbReference>
<proteinExistence type="predicted"/>
<reference evidence="3" key="2">
    <citation type="submission" date="2022-01" db="EMBL/GenBank/DDBJ databases">
        <authorList>
            <person name="Yamashiro T."/>
            <person name="Shiraishi A."/>
            <person name="Satake H."/>
            <person name="Nakayama K."/>
        </authorList>
    </citation>
    <scope>NUCLEOTIDE SEQUENCE</scope>
</reference>